<dbReference type="AlphaFoldDB" id="W9XHU1"/>
<name>W9XHU1_9EURO</name>
<organism evidence="1 2">
    <name type="scientific">Capronia epimyces CBS 606.96</name>
    <dbReference type="NCBI Taxonomy" id="1182542"/>
    <lineage>
        <taxon>Eukaryota</taxon>
        <taxon>Fungi</taxon>
        <taxon>Dikarya</taxon>
        <taxon>Ascomycota</taxon>
        <taxon>Pezizomycotina</taxon>
        <taxon>Eurotiomycetes</taxon>
        <taxon>Chaetothyriomycetidae</taxon>
        <taxon>Chaetothyriales</taxon>
        <taxon>Herpotrichiellaceae</taxon>
        <taxon>Capronia</taxon>
    </lineage>
</organism>
<dbReference type="Proteomes" id="UP000019478">
    <property type="component" value="Unassembled WGS sequence"/>
</dbReference>
<dbReference type="OrthoDB" id="3259529at2759"/>
<dbReference type="GeneID" id="19174138"/>
<comment type="caution">
    <text evidence="1">The sequence shown here is derived from an EMBL/GenBank/DDBJ whole genome shotgun (WGS) entry which is preliminary data.</text>
</comment>
<dbReference type="HOGENOM" id="CLU_1219941_0_0_1"/>
<dbReference type="EMBL" id="AMGY01000011">
    <property type="protein sequence ID" value="EXJ76900.1"/>
    <property type="molecule type" value="Genomic_DNA"/>
</dbReference>
<protein>
    <submittedName>
        <fullName evidence="1">Uncharacterized protein</fullName>
    </submittedName>
</protein>
<keyword evidence="2" id="KW-1185">Reference proteome</keyword>
<accession>W9XHU1</accession>
<gene>
    <name evidence="1" type="ORF">A1O3_10057</name>
</gene>
<dbReference type="eggNOG" id="ENOG502SRX8">
    <property type="taxonomic scope" value="Eukaryota"/>
</dbReference>
<dbReference type="RefSeq" id="XP_007738338.1">
    <property type="nucleotide sequence ID" value="XM_007740148.1"/>
</dbReference>
<reference evidence="1 2" key="1">
    <citation type="submission" date="2013-03" db="EMBL/GenBank/DDBJ databases">
        <title>The Genome Sequence of Capronia epimyces CBS 606.96.</title>
        <authorList>
            <consortium name="The Broad Institute Genomics Platform"/>
            <person name="Cuomo C."/>
            <person name="de Hoog S."/>
            <person name="Gorbushina A."/>
            <person name="Walker B."/>
            <person name="Young S.K."/>
            <person name="Zeng Q."/>
            <person name="Gargeya S."/>
            <person name="Fitzgerald M."/>
            <person name="Haas B."/>
            <person name="Abouelleil A."/>
            <person name="Allen A.W."/>
            <person name="Alvarado L."/>
            <person name="Arachchi H.M."/>
            <person name="Berlin A.M."/>
            <person name="Chapman S.B."/>
            <person name="Gainer-Dewar J."/>
            <person name="Goldberg J."/>
            <person name="Griggs A."/>
            <person name="Gujja S."/>
            <person name="Hansen M."/>
            <person name="Howarth C."/>
            <person name="Imamovic A."/>
            <person name="Ireland A."/>
            <person name="Larimer J."/>
            <person name="McCowan C."/>
            <person name="Murphy C."/>
            <person name="Pearson M."/>
            <person name="Poon T.W."/>
            <person name="Priest M."/>
            <person name="Roberts A."/>
            <person name="Saif S."/>
            <person name="Shea T."/>
            <person name="Sisk P."/>
            <person name="Sykes S."/>
            <person name="Wortman J."/>
            <person name="Nusbaum C."/>
            <person name="Birren B."/>
        </authorList>
    </citation>
    <scope>NUCLEOTIDE SEQUENCE [LARGE SCALE GENOMIC DNA]</scope>
    <source>
        <strain evidence="1 2">CBS 606.96</strain>
    </source>
</reference>
<evidence type="ECO:0000313" key="2">
    <source>
        <dbReference type="Proteomes" id="UP000019478"/>
    </source>
</evidence>
<evidence type="ECO:0000313" key="1">
    <source>
        <dbReference type="EMBL" id="EXJ76900.1"/>
    </source>
</evidence>
<proteinExistence type="predicted"/>
<dbReference type="Gene3D" id="3.30.460.40">
    <property type="match status" value="1"/>
</dbReference>
<sequence length="227" mass="25592">MRQSRLNDANIALNAILRHEGIRFGAFGGYAISVLDGPRESKDVDVIVFCSKDRVIAALNGRSGFVYVNQARPDYAAFLWSESSNRANAVLVELFVTEFQGAHYSSHNIEVSQRNVTGDVFSSRPICILPPFNIFEGKLAAAATRHKFHDSADLRWLESRFRNSIRSRRNEINLEHVGLALKRWPELQHCFERIGIDTKAAKDRVSNVDIRHLPPPRPGDVQRSILG</sequence>